<reference evidence="4" key="1">
    <citation type="submission" date="2020-08" db="EMBL/GenBank/DDBJ databases">
        <title>Genome public.</title>
        <authorList>
            <person name="Liu C."/>
            <person name="Sun Q."/>
        </authorList>
    </citation>
    <scope>NUCLEOTIDE SEQUENCE</scope>
    <source>
        <strain evidence="4">NSJ-64</strain>
    </source>
</reference>
<keyword evidence="1" id="KW-0808">Transferase</keyword>
<dbReference type="InterPro" id="IPR050832">
    <property type="entry name" value="Bact_Acetyltransf"/>
</dbReference>
<sequence length="172" mass="19085">MEFRLAQKTDLPKMMAMIDTAKISLKAAGVDQWQKGYPDGEVLLSDFTQQVSWVAVQDGEPVGMITILSGIEPCYHTIYDGAWLNDEPYLSLHRVCVDGARKGQGIAGFLFSQAEEIARQQGIISLRVDTHPENVPMNRAVKKAGYLYCGRITLIGSLEHGDVRAAYQKIIK</sequence>
<evidence type="ECO:0000313" key="5">
    <source>
        <dbReference type="Proteomes" id="UP000623678"/>
    </source>
</evidence>
<keyword evidence="2" id="KW-0012">Acyltransferase</keyword>
<feature type="domain" description="N-acetyltransferase" evidence="3">
    <location>
        <begin position="1"/>
        <end position="172"/>
    </location>
</feature>
<accession>A0A926EJB6</accession>
<gene>
    <name evidence="4" type="ORF">H8705_02345</name>
</gene>
<dbReference type="PANTHER" id="PTHR43877">
    <property type="entry name" value="AMINOALKYLPHOSPHONATE N-ACETYLTRANSFERASE-RELATED-RELATED"/>
    <property type="match status" value="1"/>
</dbReference>
<dbReference type="Gene3D" id="3.40.630.30">
    <property type="match status" value="1"/>
</dbReference>
<dbReference type="EMBL" id="JACRTD010000002">
    <property type="protein sequence ID" value="MBC8584418.1"/>
    <property type="molecule type" value="Genomic_DNA"/>
</dbReference>
<dbReference type="PANTHER" id="PTHR43877:SF2">
    <property type="entry name" value="AMINOALKYLPHOSPHONATE N-ACETYLTRANSFERASE-RELATED"/>
    <property type="match status" value="1"/>
</dbReference>
<dbReference type="Proteomes" id="UP000623678">
    <property type="component" value="Unassembled WGS sequence"/>
</dbReference>
<evidence type="ECO:0000256" key="1">
    <source>
        <dbReference type="ARBA" id="ARBA00022679"/>
    </source>
</evidence>
<keyword evidence="5" id="KW-1185">Reference proteome</keyword>
<comment type="caution">
    <text evidence="4">The sequence shown here is derived from an EMBL/GenBank/DDBJ whole genome shotgun (WGS) entry which is preliminary data.</text>
</comment>
<dbReference type="AlphaFoldDB" id="A0A926EJB6"/>
<organism evidence="4 5">
    <name type="scientific">Youxingia wuxianensis</name>
    <dbReference type="NCBI Taxonomy" id="2763678"/>
    <lineage>
        <taxon>Bacteria</taxon>
        <taxon>Bacillati</taxon>
        <taxon>Bacillota</taxon>
        <taxon>Clostridia</taxon>
        <taxon>Eubacteriales</taxon>
        <taxon>Oscillospiraceae</taxon>
        <taxon>Youxingia</taxon>
    </lineage>
</organism>
<dbReference type="PROSITE" id="PS51186">
    <property type="entry name" value="GNAT"/>
    <property type="match status" value="1"/>
</dbReference>
<name>A0A926EJB6_9FIRM</name>
<dbReference type="CDD" id="cd04301">
    <property type="entry name" value="NAT_SF"/>
    <property type="match status" value="1"/>
</dbReference>
<dbReference type="Pfam" id="PF00583">
    <property type="entry name" value="Acetyltransf_1"/>
    <property type="match status" value="1"/>
</dbReference>
<dbReference type="RefSeq" id="WP_262394253.1">
    <property type="nucleotide sequence ID" value="NZ_JACRTD010000002.1"/>
</dbReference>
<dbReference type="SUPFAM" id="SSF55729">
    <property type="entry name" value="Acyl-CoA N-acyltransferases (Nat)"/>
    <property type="match status" value="1"/>
</dbReference>
<dbReference type="InterPro" id="IPR016181">
    <property type="entry name" value="Acyl_CoA_acyltransferase"/>
</dbReference>
<evidence type="ECO:0000259" key="3">
    <source>
        <dbReference type="PROSITE" id="PS51186"/>
    </source>
</evidence>
<proteinExistence type="predicted"/>
<evidence type="ECO:0000256" key="2">
    <source>
        <dbReference type="ARBA" id="ARBA00023315"/>
    </source>
</evidence>
<dbReference type="GO" id="GO:0016747">
    <property type="term" value="F:acyltransferase activity, transferring groups other than amino-acyl groups"/>
    <property type="evidence" value="ECO:0007669"/>
    <property type="project" value="InterPro"/>
</dbReference>
<protein>
    <submittedName>
        <fullName evidence="4">GNAT family N-acetyltransferase</fullName>
    </submittedName>
</protein>
<evidence type="ECO:0000313" key="4">
    <source>
        <dbReference type="EMBL" id="MBC8584418.1"/>
    </source>
</evidence>
<dbReference type="InterPro" id="IPR000182">
    <property type="entry name" value="GNAT_dom"/>
</dbReference>